<feature type="region of interest" description="Disordered" evidence="1">
    <location>
        <begin position="159"/>
        <end position="188"/>
    </location>
</feature>
<proteinExistence type="predicted"/>
<evidence type="ECO:0000256" key="1">
    <source>
        <dbReference type="SAM" id="MobiDB-lite"/>
    </source>
</evidence>
<name>A0A4Z2HVN6_9TELE</name>
<reference evidence="2 3" key="1">
    <citation type="submission" date="2019-03" db="EMBL/GenBank/DDBJ databases">
        <title>First draft genome of Liparis tanakae, snailfish: a comprehensive survey of snailfish specific genes.</title>
        <authorList>
            <person name="Kim W."/>
            <person name="Song I."/>
            <person name="Jeong J.-H."/>
            <person name="Kim D."/>
            <person name="Kim S."/>
            <person name="Ryu S."/>
            <person name="Song J.Y."/>
            <person name="Lee S.K."/>
        </authorList>
    </citation>
    <scope>NUCLEOTIDE SEQUENCE [LARGE SCALE GENOMIC DNA]</scope>
    <source>
        <tissue evidence="2">Muscle</tissue>
    </source>
</reference>
<organism evidence="2 3">
    <name type="scientific">Liparis tanakae</name>
    <name type="common">Tanaka's snailfish</name>
    <dbReference type="NCBI Taxonomy" id="230148"/>
    <lineage>
        <taxon>Eukaryota</taxon>
        <taxon>Metazoa</taxon>
        <taxon>Chordata</taxon>
        <taxon>Craniata</taxon>
        <taxon>Vertebrata</taxon>
        <taxon>Euteleostomi</taxon>
        <taxon>Actinopterygii</taxon>
        <taxon>Neopterygii</taxon>
        <taxon>Teleostei</taxon>
        <taxon>Neoteleostei</taxon>
        <taxon>Acanthomorphata</taxon>
        <taxon>Eupercaria</taxon>
        <taxon>Perciformes</taxon>
        <taxon>Cottioidei</taxon>
        <taxon>Cottales</taxon>
        <taxon>Liparidae</taxon>
        <taxon>Liparis</taxon>
    </lineage>
</organism>
<dbReference type="AlphaFoldDB" id="A0A4Z2HVN6"/>
<keyword evidence="3" id="KW-1185">Reference proteome</keyword>
<comment type="caution">
    <text evidence="2">The sequence shown here is derived from an EMBL/GenBank/DDBJ whole genome shotgun (WGS) entry which is preliminary data.</text>
</comment>
<dbReference type="Proteomes" id="UP000314294">
    <property type="component" value="Unassembled WGS sequence"/>
</dbReference>
<sequence length="198" mass="21701">MPRLNGSLQLQRPAADVQVFDLGAIKSLIKISQRGLWIIEKEEEEEEEKEVLPGCHRMSGVPSCRCSSFWAEAGPACGRTGLPCHCRNHVAPCSTESARSTLPRRALSEERHPFSLQTDNYESCGAACECLESESCGPSALSAHRGVLNAGLLLTSMDHVNGNSHTDDESDGNETSKNPDNATRGTLRHWLLCRQEEK</sequence>
<protein>
    <submittedName>
        <fullName evidence="2">Uncharacterized protein</fullName>
    </submittedName>
</protein>
<feature type="compositionally biased region" description="Polar residues" evidence="1">
    <location>
        <begin position="173"/>
        <end position="184"/>
    </location>
</feature>
<evidence type="ECO:0000313" key="2">
    <source>
        <dbReference type="EMBL" id="TNN69738.1"/>
    </source>
</evidence>
<dbReference type="EMBL" id="SRLO01000172">
    <property type="protein sequence ID" value="TNN69738.1"/>
    <property type="molecule type" value="Genomic_DNA"/>
</dbReference>
<evidence type="ECO:0000313" key="3">
    <source>
        <dbReference type="Proteomes" id="UP000314294"/>
    </source>
</evidence>
<accession>A0A4Z2HVN6</accession>
<gene>
    <name evidence="2" type="ORF">EYF80_020102</name>
</gene>